<evidence type="ECO:0000256" key="5">
    <source>
        <dbReference type="ARBA" id="ARBA00022692"/>
    </source>
</evidence>
<dbReference type="InterPro" id="IPR036291">
    <property type="entry name" value="NAD(P)-bd_dom_sf"/>
</dbReference>
<accession>A0A937W543</accession>
<evidence type="ECO:0000256" key="6">
    <source>
        <dbReference type="ARBA" id="ARBA00022989"/>
    </source>
</evidence>
<evidence type="ECO:0000259" key="10">
    <source>
        <dbReference type="PROSITE" id="PS51202"/>
    </source>
</evidence>
<evidence type="ECO:0000256" key="7">
    <source>
        <dbReference type="ARBA" id="ARBA00023136"/>
    </source>
</evidence>
<evidence type="ECO:0000256" key="8">
    <source>
        <dbReference type="SAM" id="Phobius"/>
    </source>
</evidence>
<dbReference type="GO" id="GO:0008324">
    <property type="term" value="F:monoatomic cation transmembrane transporter activity"/>
    <property type="evidence" value="ECO:0007669"/>
    <property type="project" value="InterPro"/>
</dbReference>
<dbReference type="Gene3D" id="3.40.50.720">
    <property type="entry name" value="NAD(P)-binding Rossmann-like Domain"/>
    <property type="match status" value="1"/>
</dbReference>
<keyword evidence="4" id="KW-0630">Potassium</keyword>
<comment type="subcellular location">
    <subcellularLocation>
        <location evidence="1">Membrane</location>
        <topology evidence="1">Multi-pass membrane protein</topology>
    </subcellularLocation>
</comment>
<organism evidence="11 12">
    <name type="scientific">Tectimicrobiota bacterium</name>
    <dbReference type="NCBI Taxonomy" id="2528274"/>
    <lineage>
        <taxon>Bacteria</taxon>
        <taxon>Pseudomonadati</taxon>
        <taxon>Nitrospinota/Tectimicrobiota group</taxon>
        <taxon>Candidatus Tectimicrobiota</taxon>
    </lineage>
</organism>
<dbReference type="Pfam" id="PF00999">
    <property type="entry name" value="Na_H_Exchanger"/>
    <property type="match status" value="1"/>
</dbReference>
<feature type="non-terminal residue" evidence="11">
    <location>
        <position position="1"/>
    </location>
</feature>
<keyword evidence="5 8" id="KW-0812">Transmembrane</keyword>
<feature type="transmembrane region" description="Helical" evidence="8">
    <location>
        <begin position="20"/>
        <end position="42"/>
    </location>
</feature>
<dbReference type="Pfam" id="PF02080">
    <property type="entry name" value="TrkA_C"/>
    <property type="match status" value="1"/>
</dbReference>
<dbReference type="Gene3D" id="1.20.1530.20">
    <property type="match status" value="1"/>
</dbReference>
<dbReference type="PROSITE" id="PS51202">
    <property type="entry name" value="RCK_C"/>
    <property type="match status" value="1"/>
</dbReference>
<evidence type="ECO:0000259" key="9">
    <source>
        <dbReference type="PROSITE" id="PS51201"/>
    </source>
</evidence>
<keyword evidence="3" id="KW-0813">Transport</keyword>
<dbReference type="PROSITE" id="PS51201">
    <property type="entry name" value="RCK_N"/>
    <property type="match status" value="1"/>
</dbReference>
<evidence type="ECO:0000313" key="11">
    <source>
        <dbReference type="EMBL" id="MBM3227163.1"/>
    </source>
</evidence>
<keyword evidence="6 8" id="KW-1133">Transmembrane helix</keyword>
<gene>
    <name evidence="11" type="ORF">FJZ47_25635</name>
</gene>
<dbReference type="InterPro" id="IPR006153">
    <property type="entry name" value="Cation/H_exchanger_TM"/>
</dbReference>
<reference evidence="11" key="1">
    <citation type="submission" date="2019-03" db="EMBL/GenBank/DDBJ databases">
        <title>Lake Tanganyika Metagenome-Assembled Genomes (MAGs).</title>
        <authorList>
            <person name="Tran P."/>
        </authorList>
    </citation>
    <scope>NUCLEOTIDE SEQUENCE</scope>
    <source>
        <strain evidence="11">K_DeepCast_65m_m2_066</strain>
    </source>
</reference>
<evidence type="ECO:0000256" key="2">
    <source>
        <dbReference type="ARBA" id="ARBA00005551"/>
    </source>
</evidence>
<dbReference type="GO" id="GO:0006813">
    <property type="term" value="P:potassium ion transport"/>
    <property type="evidence" value="ECO:0007669"/>
    <property type="project" value="UniProtKB-KW"/>
</dbReference>
<dbReference type="GO" id="GO:0016020">
    <property type="term" value="C:membrane"/>
    <property type="evidence" value="ECO:0007669"/>
    <property type="project" value="UniProtKB-SubCell"/>
</dbReference>
<sequence>LLGKGLICGVIARLFGYGNVVPWAVGLGLFQIGEFSFVLARVGVSSGALTAEMYALVLSAALVTMLLTPVVSRAAEPLYALSRRWSRQVPLQTRHLPRQGLQEHVVIAGGGRVGHYVADVLQRLHCGAVVIELDQRRVEQYQAAGIPVIYGDASHPVVLEAAAVARARLLVLTVPAITVAHAIVTQVRRLAPALPIVARAEAVEHMHRLHDLGVNEVVQPEFEAGLEMVRQALLALAIPAVDVEHYTDTVRAELYAPLYRPQATYHTLAQLRRASQQLALTWVRIPDESCLAGQTIEAMRIRSRTGASVVAVLRDGQAPVYPAPSQTLYAGDLVGVLGRRLMVLIIGNFERQ</sequence>
<keyword evidence="4" id="KW-0406">Ion transport</keyword>
<dbReference type="InterPro" id="IPR003148">
    <property type="entry name" value="RCK_N"/>
</dbReference>
<dbReference type="InterPro" id="IPR006037">
    <property type="entry name" value="RCK_C"/>
</dbReference>
<dbReference type="GO" id="GO:0015297">
    <property type="term" value="F:antiporter activity"/>
    <property type="evidence" value="ECO:0007669"/>
    <property type="project" value="InterPro"/>
</dbReference>
<name>A0A937W543_UNCTE</name>
<dbReference type="InterPro" id="IPR036721">
    <property type="entry name" value="RCK_C_sf"/>
</dbReference>
<dbReference type="AlphaFoldDB" id="A0A937W543"/>
<evidence type="ECO:0000256" key="3">
    <source>
        <dbReference type="ARBA" id="ARBA00022448"/>
    </source>
</evidence>
<keyword evidence="4" id="KW-0633">Potassium transport</keyword>
<evidence type="ECO:0000313" key="12">
    <source>
        <dbReference type="Proteomes" id="UP000712673"/>
    </source>
</evidence>
<feature type="transmembrane region" description="Helical" evidence="8">
    <location>
        <begin position="54"/>
        <end position="72"/>
    </location>
</feature>
<feature type="domain" description="RCK C-terminal" evidence="10">
    <location>
        <begin position="268"/>
        <end position="352"/>
    </location>
</feature>
<dbReference type="PANTHER" id="PTHR42751:SF1">
    <property type="entry name" value="CATION_PROTON ANTIPORTER YBAL-RELATED"/>
    <property type="match status" value="1"/>
</dbReference>
<dbReference type="InterPro" id="IPR038770">
    <property type="entry name" value="Na+/solute_symporter_sf"/>
</dbReference>
<keyword evidence="7 8" id="KW-0472">Membrane</keyword>
<protein>
    <submittedName>
        <fullName evidence="11">Portal protein</fullName>
    </submittedName>
</protein>
<evidence type="ECO:0000256" key="4">
    <source>
        <dbReference type="ARBA" id="ARBA00022538"/>
    </source>
</evidence>
<dbReference type="EMBL" id="VGLS01001227">
    <property type="protein sequence ID" value="MBM3227163.1"/>
    <property type="molecule type" value="Genomic_DNA"/>
</dbReference>
<proteinExistence type="inferred from homology"/>
<comment type="similarity">
    <text evidence="2">Belongs to the monovalent cation:proton antiporter 2 (CPA2) transporter (TC 2.A.37) family.</text>
</comment>
<dbReference type="SUPFAM" id="SSF51735">
    <property type="entry name" value="NAD(P)-binding Rossmann-fold domains"/>
    <property type="match status" value="1"/>
</dbReference>
<dbReference type="Gene3D" id="3.30.70.1450">
    <property type="entry name" value="Regulator of K+ conductance, C-terminal domain"/>
    <property type="match status" value="1"/>
</dbReference>
<feature type="domain" description="RCK N-terminal" evidence="9">
    <location>
        <begin position="102"/>
        <end position="219"/>
    </location>
</feature>
<dbReference type="Proteomes" id="UP000712673">
    <property type="component" value="Unassembled WGS sequence"/>
</dbReference>
<dbReference type="GO" id="GO:1902600">
    <property type="term" value="P:proton transmembrane transport"/>
    <property type="evidence" value="ECO:0007669"/>
    <property type="project" value="InterPro"/>
</dbReference>
<evidence type="ECO:0000256" key="1">
    <source>
        <dbReference type="ARBA" id="ARBA00004141"/>
    </source>
</evidence>
<dbReference type="SUPFAM" id="SSF116726">
    <property type="entry name" value="TrkA C-terminal domain-like"/>
    <property type="match status" value="1"/>
</dbReference>
<dbReference type="PANTHER" id="PTHR42751">
    <property type="entry name" value="SODIUM/HYDROGEN EXCHANGER FAMILY/TRKA DOMAIN PROTEIN"/>
    <property type="match status" value="1"/>
</dbReference>
<dbReference type="Pfam" id="PF02254">
    <property type="entry name" value="TrkA_N"/>
    <property type="match status" value="1"/>
</dbReference>
<comment type="caution">
    <text evidence="11">The sequence shown here is derived from an EMBL/GenBank/DDBJ whole genome shotgun (WGS) entry which is preliminary data.</text>
</comment>